<name>A0A562PTH1_9BURK</name>
<proteinExistence type="predicted"/>
<evidence type="ECO:0000313" key="1">
    <source>
        <dbReference type="EMBL" id="QGZ39307.1"/>
    </source>
</evidence>
<dbReference type="AlphaFoldDB" id="A0A562PTH1"/>
<accession>A0A562PTH1</accession>
<organism evidence="2 3">
    <name type="scientific">Pseudoduganella flava</name>
    <dbReference type="NCBI Taxonomy" id="871742"/>
    <lineage>
        <taxon>Bacteria</taxon>
        <taxon>Pseudomonadati</taxon>
        <taxon>Pseudomonadota</taxon>
        <taxon>Betaproteobacteria</taxon>
        <taxon>Burkholderiales</taxon>
        <taxon>Oxalobacteraceae</taxon>
        <taxon>Telluria group</taxon>
        <taxon>Pseudoduganella</taxon>
    </lineage>
</organism>
<gene>
    <name evidence="1" type="ORF">GO485_09785</name>
    <name evidence="2" type="ORF">IP92_02446</name>
</gene>
<keyword evidence="4" id="KW-1185">Reference proteome</keyword>
<dbReference type="OrthoDB" id="8702831at2"/>
<dbReference type="EMBL" id="VLKW01000004">
    <property type="protein sequence ID" value="TWI47386.1"/>
    <property type="molecule type" value="Genomic_DNA"/>
</dbReference>
<dbReference type="Proteomes" id="UP000315112">
    <property type="component" value="Unassembled WGS sequence"/>
</dbReference>
<reference evidence="2" key="2">
    <citation type="submission" date="2019-07" db="EMBL/GenBank/DDBJ databases">
        <authorList>
            <person name="Whitman W."/>
            <person name="Huntemann M."/>
            <person name="Clum A."/>
            <person name="Pillay M."/>
            <person name="Palaniappan K."/>
            <person name="Varghese N."/>
            <person name="Mikhailova N."/>
            <person name="Stamatis D."/>
            <person name="Reddy T."/>
            <person name="Daum C."/>
            <person name="Shapiro N."/>
            <person name="Ivanova N."/>
            <person name="Kyrpides N."/>
            <person name="Woyke T."/>
        </authorList>
    </citation>
    <scope>NUCLEOTIDE SEQUENCE</scope>
    <source>
        <strain evidence="2">CGMCC 1.10685</strain>
    </source>
</reference>
<evidence type="ECO:0000313" key="2">
    <source>
        <dbReference type="EMBL" id="TWI47386.1"/>
    </source>
</evidence>
<reference evidence="1 4" key="3">
    <citation type="submission" date="2019-12" db="EMBL/GenBank/DDBJ databases">
        <title>Draft Genome Sequences of Six Type Strains of the Genus Massilia.</title>
        <authorList>
            <person name="Miess H."/>
            <person name="Frediansyah A."/>
            <person name="Goeker M."/>
            <person name="Gross H."/>
        </authorList>
    </citation>
    <scope>NUCLEOTIDE SEQUENCE [LARGE SCALE GENOMIC DNA]</scope>
    <source>
        <strain evidence="1 4">DSM 26639</strain>
    </source>
</reference>
<evidence type="ECO:0000313" key="4">
    <source>
        <dbReference type="Proteomes" id="UP000437862"/>
    </source>
</evidence>
<evidence type="ECO:0000313" key="3">
    <source>
        <dbReference type="Proteomes" id="UP000315112"/>
    </source>
</evidence>
<dbReference type="Proteomes" id="UP000437862">
    <property type="component" value="Chromosome"/>
</dbReference>
<dbReference type="EMBL" id="CP046904">
    <property type="protein sequence ID" value="QGZ39307.1"/>
    <property type="molecule type" value="Genomic_DNA"/>
</dbReference>
<reference evidence="2 3" key="1">
    <citation type="journal article" date="2015" name="Stand. Genomic Sci.">
        <title>Genomic Encyclopedia of Bacterial and Archaeal Type Strains, Phase III: the genomes of soil and plant-associated and newly described type strains.</title>
        <authorList>
            <person name="Whitman W.B."/>
            <person name="Woyke T."/>
            <person name="Klenk H.P."/>
            <person name="Zhou Y."/>
            <person name="Lilburn T.G."/>
            <person name="Beck B.J."/>
            <person name="De Vos P."/>
            <person name="Vandamme P."/>
            <person name="Eisen J.A."/>
            <person name="Garrity G."/>
            <person name="Hugenholtz P."/>
            <person name="Kyrpides N.C."/>
        </authorList>
    </citation>
    <scope>NUCLEOTIDE SEQUENCE [LARGE SCALE GENOMIC DNA]</scope>
    <source>
        <strain evidence="2 3">CGMCC 1.10685</strain>
    </source>
</reference>
<sequence>MMRVASRGRAIGVIAALLIHAILLAALLRQTVVLPLVAPRVGELVFIQPPAPKIKPVPAERPTAVSAGKTAVRPAPPASPALPQPRVAEPVIAAPAEDPFNTPQKFDVGALVKQAGQADKAARPAGENQQYGPVTGSMQAILNRAFTEAKLAVPPKWYEAARIELFSAPNDPKKIYQITTAFGTYCLFYPDPRQIDGRAQGSQPRAGNCPVPY</sequence>
<dbReference type="RefSeq" id="WP_145875119.1">
    <property type="nucleotide sequence ID" value="NZ_CP046904.1"/>
</dbReference>
<protein>
    <submittedName>
        <fullName evidence="2">Uncharacterized protein</fullName>
    </submittedName>
</protein>